<dbReference type="RefSeq" id="WP_058692829.1">
    <property type="nucleotide sequence ID" value="NZ_PKIB01000001.1"/>
</dbReference>
<proteinExistence type="predicted"/>
<dbReference type="InterPro" id="IPR007492">
    <property type="entry name" value="LytTR_DNA-bd_dom"/>
</dbReference>
<keyword evidence="1" id="KW-0963">Cytoplasm</keyword>
<organism evidence="6 7">
    <name type="scientific">Streptococcus macedonicus</name>
    <name type="common">Streptococcus gallolyticus macedonicus</name>
    <dbReference type="NCBI Taxonomy" id="59310"/>
    <lineage>
        <taxon>Bacteria</taxon>
        <taxon>Bacillati</taxon>
        <taxon>Bacillota</taxon>
        <taxon>Bacilli</taxon>
        <taxon>Lactobacillales</taxon>
        <taxon>Streptococcaceae</taxon>
        <taxon>Streptococcus</taxon>
    </lineage>
</organism>
<name>A0A2I1YJ13_STRMC</name>
<accession>A0A2I1YJ13</accession>
<evidence type="ECO:0000313" key="7">
    <source>
        <dbReference type="Proteomes" id="UP000235073"/>
    </source>
</evidence>
<keyword evidence="4" id="KW-0804">Transcription</keyword>
<evidence type="ECO:0000256" key="3">
    <source>
        <dbReference type="ARBA" id="ARBA00023125"/>
    </source>
</evidence>
<dbReference type="Gene3D" id="2.40.50.1020">
    <property type="entry name" value="LytTr DNA-binding domain"/>
    <property type="match status" value="1"/>
</dbReference>
<comment type="caution">
    <text evidence="6">The sequence shown here is derived from an EMBL/GenBank/DDBJ whole genome shotgun (WGS) entry which is preliminary data.</text>
</comment>
<dbReference type="GO" id="GO:0003677">
    <property type="term" value="F:DNA binding"/>
    <property type="evidence" value="ECO:0007669"/>
    <property type="project" value="UniProtKB-KW"/>
</dbReference>
<dbReference type="PANTHER" id="PTHR37299">
    <property type="entry name" value="TRANSCRIPTIONAL REGULATOR-RELATED"/>
    <property type="match status" value="1"/>
</dbReference>
<evidence type="ECO:0000256" key="4">
    <source>
        <dbReference type="ARBA" id="ARBA00023163"/>
    </source>
</evidence>
<keyword evidence="3" id="KW-0238">DNA-binding</keyword>
<gene>
    <name evidence="6" type="ORF">CYK21_01735</name>
</gene>
<evidence type="ECO:0000256" key="2">
    <source>
        <dbReference type="ARBA" id="ARBA00023015"/>
    </source>
</evidence>
<dbReference type="AlphaFoldDB" id="A0A2I1YJ13"/>
<evidence type="ECO:0000259" key="5">
    <source>
        <dbReference type="PROSITE" id="PS50930"/>
    </source>
</evidence>
<dbReference type="PROSITE" id="PS50930">
    <property type="entry name" value="HTH_LYTTR"/>
    <property type="match status" value="1"/>
</dbReference>
<dbReference type="SMART" id="SM00850">
    <property type="entry name" value="LytTR"/>
    <property type="match status" value="1"/>
</dbReference>
<dbReference type="Pfam" id="PF04397">
    <property type="entry name" value="LytTR"/>
    <property type="match status" value="1"/>
</dbReference>
<dbReference type="InterPro" id="IPR046947">
    <property type="entry name" value="LytR-like"/>
</dbReference>
<keyword evidence="2" id="KW-0805">Transcription regulation</keyword>
<evidence type="ECO:0000313" key="6">
    <source>
        <dbReference type="EMBL" id="PLA54845.1"/>
    </source>
</evidence>
<protein>
    <submittedName>
        <fullName evidence="6">LytTR family transcriptional regulator</fullName>
    </submittedName>
</protein>
<dbReference type="PANTHER" id="PTHR37299:SF2">
    <property type="entry name" value="HTH LYTTR-TYPE DOMAIN-CONTAINING PROTEIN"/>
    <property type="match status" value="1"/>
</dbReference>
<reference evidence="6 7" key="1">
    <citation type="submission" date="2017-12" db="EMBL/GenBank/DDBJ databases">
        <title>Phylogenetic diversity of female urinary microbiome.</title>
        <authorList>
            <person name="Thomas-White K."/>
            <person name="Wolfe A.J."/>
        </authorList>
    </citation>
    <scope>NUCLEOTIDE SEQUENCE [LARGE SCALE GENOMIC DNA]</scope>
    <source>
        <strain evidence="6 7">UMB0733</strain>
    </source>
</reference>
<dbReference type="EMBL" id="PKIB01000001">
    <property type="protein sequence ID" value="PLA54845.1"/>
    <property type="molecule type" value="Genomic_DNA"/>
</dbReference>
<dbReference type="GO" id="GO:0000156">
    <property type="term" value="F:phosphorelay response regulator activity"/>
    <property type="evidence" value="ECO:0007669"/>
    <property type="project" value="InterPro"/>
</dbReference>
<dbReference type="Proteomes" id="UP000235073">
    <property type="component" value="Unassembled WGS sequence"/>
</dbReference>
<sequence>MQIEIKIEEKYKEPKIIVMTDKMTDEVNAIIKRLSDEQPQVIAGFREDMVEVLEPSEIYRVFAESGKVFAETDHGEYALRLRLYEAEQRLDSKIFVRISNSDIINLRKVKSFDLSFAGTICITLSNGTVTYVSRRSVAKIKQLLGL</sequence>
<feature type="domain" description="HTH LytTR-type" evidence="5">
    <location>
        <begin position="42"/>
        <end position="146"/>
    </location>
</feature>
<evidence type="ECO:0000256" key="1">
    <source>
        <dbReference type="ARBA" id="ARBA00022490"/>
    </source>
</evidence>